<reference evidence="3 4" key="1">
    <citation type="submission" date="2023-03" db="EMBL/GenBank/DDBJ databases">
        <title>High recombination rates correlate with genetic variation in Cardiocondyla obscurior ants.</title>
        <authorList>
            <person name="Errbii M."/>
        </authorList>
    </citation>
    <scope>NUCLEOTIDE SEQUENCE [LARGE SCALE GENOMIC DNA]</scope>
    <source>
        <strain evidence="3">Alpha-2009</strain>
        <tissue evidence="3">Whole body</tissue>
    </source>
</reference>
<protein>
    <recommendedName>
        <fullName evidence="1">Fatty acyl-CoA reductase</fullName>
        <ecNumber evidence="1">1.2.1.84</ecNumber>
    </recommendedName>
</protein>
<dbReference type="EC" id="1.2.1.84" evidence="1"/>
<evidence type="ECO:0000256" key="1">
    <source>
        <dbReference type="RuleBase" id="RU363097"/>
    </source>
</evidence>
<dbReference type="AlphaFoldDB" id="A0AAW2EIT6"/>
<dbReference type="GO" id="GO:0035336">
    <property type="term" value="P:long-chain fatty-acyl-CoA metabolic process"/>
    <property type="evidence" value="ECO:0007669"/>
    <property type="project" value="TreeGrafter"/>
</dbReference>
<keyword evidence="1" id="KW-0560">Oxidoreductase</keyword>
<keyword evidence="1" id="KW-0521">NADP</keyword>
<dbReference type="GO" id="GO:0005777">
    <property type="term" value="C:peroxisome"/>
    <property type="evidence" value="ECO:0007669"/>
    <property type="project" value="TreeGrafter"/>
</dbReference>
<dbReference type="EMBL" id="JADYXP020000021">
    <property type="protein sequence ID" value="KAL0103263.1"/>
    <property type="molecule type" value="Genomic_DNA"/>
</dbReference>
<gene>
    <name evidence="3" type="ORF">PUN28_017514</name>
</gene>
<dbReference type="GO" id="GO:0102965">
    <property type="term" value="F:alcohol-forming long-chain fatty acyl-CoA reductase activity"/>
    <property type="evidence" value="ECO:0007669"/>
    <property type="project" value="UniProtKB-EC"/>
</dbReference>
<evidence type="ECO:0000313" key="3">
    <source>
        <dbReference type="EMBL" id="KAL0103263.1"/>
    </source>
</evidence>
<accession>A0AAW2EIT6</accession>
<comment type="similarity">
    <text evidence="1">Belongs to the fatty acyl-CoA reductase family.</text>
</comment>
<organism evidence="3 4">
    <name type="scientific">Cardiocondyla obscurior</name>
    <dbReference type="NCBI Taxonomy" id="286306"/>
    <lineage>
        <taxon>Eukaryota</taxon>
        <taxon>Metazoa</taxon>
        <taxon>Ecdysozoa</taxon>
        <taxon>Arthropoda</taxon>
        <taxon>Hexapoda</taxon>
        <taxon>Insecta</taxon>
        <taxon>Pterygota</taxon>
        <taxon>Neoptera</taxon>
        <taxon>Endopterygota</taxon>
        <taxon>Hymenoptera</taxon>
        <taxon>Apocrita</taxon>
        <taxon>Aculeata</taxon>
        <taxon>Formicoidea</taxon>
        <taxon>Formicidae</taxon>
        <taxon>Myrmicinae</taxon>
        <taxon>Cardiocondyla</taxon>
    </lineage>
</organism>
<dbReference type="SUPFAM" id="SSF51735">
    <property type="entry name" value="NAD(P)-binding Rossmann-fold domains"/>
    <property type="match status" value="1"/>
</dbReference>
<sequence>MTINPEKSIPAFYAGQSILLTGATGFLGKVFVEKVLRSCPDVSEIFMLMRPRKGLSVNQRLENSLDLPLYEKLRNERPESFKKLIPISGDAKEKGLGLSASDRQMLIERVTIVVHGAASVRFNNSLQFAIFTNTRSTRDVCILAQSMKNLIALVYVSTAFAHINEPLIEEKPYVPIANWQEMIDIAEKLDEHTLNIFTAK</sequence>
<feature type="domain" description="Thioester reductase (TE)" evidence="2">
    <location>
        <begin position="20"/>
        <end position="181"/>
    </location>
</feature>
<evidence type="ECO:0000259" key="2">
    <source>
        <dbReference type="Pfam" id="PF07993"/>
    </source>
</evidence>
<keyword evidence="1" id="KW-0443">Lipid metabolism</keyword>
<evidence type="ECO:0000313" key="4">
    <source>
        <dbReference type="Proteomes" id="UP001430953"/>
    </source>
</evidence>
<dbReference type="GO" id="GO:0080019">
    <property type="term" value="F:alcohol-forming very long-chain fatty acyl-CoA reductase activity"/>
    <property type="evidence" value="ECO:0007669"/>
    <property type="project" value="InterPro"/>
</dbReference>
<dbReference type="Gene3D" id="3.40.50.720">
    <property type="entry name" value="NAD(P)-binding Rossmann-like Domain"/>
    <property type="match status" value="1"/>
</dbReference>
<dbReference type="Proteomes" id="UP001430953">
    <property type="component" value="Unassembled WGS sequence"/>
</dbReference>
<dbReference type="InterPro" id="IPR013120">
    <property type="entry name" value="FAR_NAD-bd"/>
</dbReference>
<comment type="caution">
    <text evidence="3">The sequence shown here is derived from an EMBL/GenBank/DDBJ whole genome shotgun (WGS) entry which is preliminary data.</text>
</comment>
<dbReference type="InterPro" id="IPR036291">
    <property type="entry name" value="NAD(P)-bd_dom_sf"/>
</dbReference>
<keyword evidence="4" id="KW-1185">Reference proteome</keyword>
<dbReference type="PANTHER" id="PTHR11011:SF24">
    <property type="entry name" value="FATTY ACYL-COA REDUCTASE"/>
    <property type="match status" value="1"/>
</dbReference>
<comment type="function">
    <text evidence="1">Catalyzes the reduction of fatty acyl-CoA to fatty alcohols.</text>
</comment>
<comment type="catalytic activity">
    <reaction evidence="1">
        <text>a long-chain fatty acyl-CoA + 2 NADPH + 2 H(+) = a long-chain primary fatty alcohol + 2 NADP(+) + CoA</text>
        <dbReference type="Rhea" id="RHEA:52716"/>
        <dbReference type="ChEBI" id="CHEBI:15378"/>
        <dbReference type="ChEBI" id="CHEBI:57287"/>
        <dbReference type="ChEBI" id="CHEBI:57783"/>
        <dbReference type="ChEBI" id="CHEBI:58349"/>
        <dbReference type="ChEBI" id="CHEBI:77396"/>
        <dbReference type="ChEBI" id="CHEBI:83139"/>
        <dbReference type="EC" id="1.2.1.84"/>
    </reaction>
</comment>
<dbReference type="PANTHER" id="PTHR11011">
    <property type="entry name" value="MALE STERILITY PROTEIN 2-RELATED"/>
    <property type="match status" value="1"/>
</dbReference>
<dbReference type="Pfam" id="PF07993">
    <property type="entry name" value="NAD_binding_4"/>
    <property type="match status" value="1"/>
</dbReference>
<keyword evidence="1" id="KW-0444">Lipid biosynthesis</keyword>
<proteinExistence type="inferred from homology"/>
<name>A0AAW2EIT6_9HYME</name>
<dbReference type="InterPro" id="IPR026055">
    <property type="entry name" value="FAR"/>
</dbReference>